<comment type="caution">
    <text evidence="1">The sequence shown here is derived from an EMBL/GenBank/DDBJ whole genome shotgun (WGS) entry which is preliminary data.</text>
</comment>
<name>A0A918T7E4_9ACTN</name>
<sequence length="474" mass="53353">MSNTDLHGMWADAHVSYSAPTGPGIAHRSDPLAEQAAAWNTRLTEAAPQGALLTDNAMFASLRGGSTQHLLHVTHSFDRIMHDGALRPSGGCLVGSLYCAPLTPTSGGLRMHNLAEYVLTREAPASLARSPFSGQVTTPLVLEVTTPRHGYRGLAGIDYLRLGSIHLHNYRELEDLLGPAERCELREAVVSRVRNSADFLGLAAAIAHRPEPAEHEAFPRLLSETIPRLPVLGYVYFEALSEYLMLYSRSPHTQRLAERGEFNNWLYKKVLFEGFPGTAGHFDLARFRPGFALLEKILAQVDPSIEAAHARAHLTARISHLTTARFLGPEQAPEQWHRIRWDFDHVAEAFGPLLGHLIHRELRRFHRYPDFYHFFDTRKAVQAWNYWNHMDIALPFNGTIPKGEIGINPAYSELDYRVWRAELGDDGLLHPVQEVPLRLTPRLVDTQHTLMRDSRTAGRRDIPRKTRRLADSVL</sequence>
<evidence type="ECO:0000313" key="1">
    <source>
        <dbReference type="EMBL" id="GHB01541.1"/>
    </source>
</evidence>
<evidence type="ECO:0000313" key="2">
    <source>
        <dbReference type="Proteomes" id="UP000644020"/>
    </source>
</evidence>
<reference evidence="1" key="1">
    <citation type="journal article" date="2014" name="Int. J. Syst. Evol. Microbiol.">
        <title>Complete genome sequence of Corynebacterium casei LMG S-19264T (=DSM 44701T), isolated from a smear-ripened cheese.</title>
        <authorList>
            <consortium name="US DOE Joint Genome Institute (JGI-PGF)"/>
            <person name="Walter F."/>
            <person name="Albersmeier A."/>
            <person name="Kalinowski J."/>
            <person name="Ruckert C."/>
        </authorList>
    </citation>
    <scope>NUCLEOTIDE SEQUENCE</scope>
    <source>
        <strain evidence="1">JCM 4518</strain>
    </source>
</reference>
<dbReference type="AlphaFoldDB" id="A0A918T7E4"/>
<protein>
    <submittedName>
        <fullName evidence="1">Uncharacterized protein</fullName>
    </submittedName>
</protein>
<proteinExistence type="predicted"/>
<gene>
    <name evidence="1" type="ORF">GCM10010305_50970</name>
</gene>
<dbReference type="RefSeq" id="WP_189981487.1">
    <property type="nucleotide sequence ID" value="NZ_BMUL01000016.1"/>
</dbReference>
<dbReference type="Proteomes" id="UP000644020">
    <property type="component" value="Unassembled WGS sequence"/>
</dbReference>
<reference evidence="1" key="2">
    <citation type="submission" date="2020-09" db="EMBL/GenBank/DDBJ databases">
        <authorList>
            <person name="Sun Q."/>
            <person name="Ohkuma M."/>
        </authorList>
    </citation>
    <scope>NUCLEOTIDE SEQUENCE</scope>
    <source>
        <strain evidence="1">JCM 4518</strain>
    </source>
</reference>
<accession>A0A918T7E4</accession>
<organism evidence="1 2">
    <name type="scientific">Streptomyces termitum</name>
    <dbReference type="NCBI Taxonomy" id="67368"/>
    <lineage>
        <taxon>Bacteria</taxon>
        <taxon>Bacillati</taxon>
        <taxon>Actinomycetota</taxon>
        <taxon>Actinomycetes</taxon>
        <taxon>Kitasatosporales</taxon>
        <taxon>Streptomycetaceae</taxon>
        <taxon>Streptomyces</taxon>
    </lineage>
</organism>
<keyword evidence="2" id="KW-1185">Reference proteome</keyword>
<dbReference type="EMBL" id="BMUL01000016">
    <property type="protein sequence ID" value="GHB01541.1"/>
    <property type="molecule type" value="Genomic_DNA"/>
</dbReference>